<dbReference type="SUPFAM" id="SSF49313">
    <property type="entry name" value="Cadherin-like"/>
    <property type="match status" value="3"/>
</dbReference>
<accession>A0A106QCF1</accession>
<feature type="compositionally biased region" description="Low complexity" evidence="1">
    <location>
        <begin position="684"/>
        <end position="695"/>
    </location>
</feature>
<evidence type="ECO:0000313" key="2">
    <source>
        <dbReference type="EMBL" id="KWA83723.1"/>
    </source>
</evidence>
<evidence type="ECO:0000313" key="3">
    <source>
        <dbReference type="Proteomes" id="UP000060630"/>
    </source>
</evidence>
<dbReference type="EMBL" id="LPHD01000049">
    <property type="protein sequence ID" value="KWA83723.1"/>
    <property type="molecule type" value="Genomic_DNA"/>
</dbReference>
<sequence>MATMVALACAQTLAAEFYVVTPVPGKTVSRANIQVALSSSSLPSVRIGSAYTYDFKPLLQVTGDSKYTGYGVKWAVSSGSLPPGVTLNASTGVVSGVPTAAGTWPFAISATYMTKVGEQTYQVAVTSLTVTLDTGAPPQALVGSAYSYNLNPLLKVSGDPAFNGTGVTWTVVSSTLPTGLSLTADGYISGTPTAGGTGTLTARATYQGFQGQQAYQVVTLDIKVSLAGTTLPQGTADEPYSYDLKSLLAVSGDSAYKVSDVTWSVAAGALPTGLSLDPNTGVISGTPARSGTGSTSFDVKANYRTKSGQATFPLTIAVAPAKPRWGVTTLDFGDVSLSGSEQLTAALYNDGSLAGAWTSLINLGNGVTADASACGQVAAGAYCTVTFKFTPTALGPINLSGIAPAGVSKVGNTLSITGNGAQRILALGTAINGKTRWNLDTDGPLSMPGPLGMTVTPQSSMNITMKLWGAGGGGGGSDAAATGPGIGGGGAYLSGYYKAARNVPLSVVAGGGGGGGYSATGPYGGGAGGWQGGGAGGPAGLVGSSGGGGGGGGLTAVMLAADNTRIACAGGGGGGGGGGNANVSSPSNGNNFAGLQTGIANGGNGTQRSDDGGGSGGGGGGCNGGIASTYFPYVESNGEGGGAGNSAAPLLAYPSITQPGIGGQPANAQDPLLGGYARGGNRSPGPGTTAAPGTPGLAVFY</sequence>
<organism evidence="2 3">
    <name type="scientific">Burkholderia ubonensis</name>
    <dbReference type="NCBI Taxonomy" id="101571"/>
    <lineage>
        <taxon>Bacteria</taxon>
        <taxon>Pseudomonadati</taxon>
        <taxon>Pseudomonadota</taxon>
        <taxon>Betaproteobacteria</taxon>
        <taxon>Burkholderiales</taxon>
        <taxon>Burkholderiaceae</taxon>
        <taxon>Burkholderia</taxon>
        <taxon>Burkholderia cepacia complex</taxon>
    </lineage>
</organism>
<comment type="caution">
    <text evidence="2">The sequence shown here is derived from an EMBL/GenBank/DDBJ whole genome shotgun (WGS) entry which is preliminary data.</text>
</comment>
<dbReference type="AlphaFoldDB" id="A0A106QCF1"/>
<dbReference type="Proteomes" id="UP000060630">
    <property type="component" value="Unassembled WGS sequence"/>
</dbReference>
<evidence type="ECO:0000256" key="1">
    <source>
        <dbReference type="SAM" id="MobiDB-lite"/>
    </source>
</evidence>
<dbReference type="GO" id="GO:0005509">
    <property type="term" value="F:calcium ion binding"/>
    <property type="evidence" value="ECO:0007669"/>
    <property type="project" value="InterPro"/>
</dbReference>
<dbReference type="Gene3D" id="2.60.40.10">
    <property type="entry name" value="Immunoglobulins"/>
    <property type="match status" value="4"/>
</dbReference>
<dbReference type="InterPro" id="IPR013783">
    <property type="entry name" value="Ig-like_fold"/>
</dbReference>
<reference evidence="2 3" key="1">
    <citation type="submission" date="2015-11" db="EMBL/GenBank/DDBJ databases">
        <title>Expanding the genomic diversity of Burkholderia species for the development of highly accurate diagnostics.</title>
        <authorList>
            <person name="Sahl J."/>
            <person name="Keim P."/>
            <person name="Wagner D."/>
        </authorList>
    </citation>
    <scope>NUCLEOTIDE SEQUENCE [LARGE SCALE GENOMIC DNA]</scope>
    <source>
        <strain evidence="2 3">MSMB2087WGS</strain>
    </source>
</reference>
<dbReference type="PRINTS" id="PR01228">
    <property type="entry name" value="EGGSHELL"/>
</dbReference>
<proteinExistence type="predicted"/>
<feature type="region of interest" description="Disordered" evidence="1">
    <location>
        <begin position="676"/>
        <end position="695"/>
    </location>
</feature>
<dbReference type="Pfam" id="PF05345">
    <property type="entry name" value="He_PIG"/>
    <property type="match status" value="3"/>
</dbReference>
<name>A0A106QCF1_9BURK</name>
<dbReference type="InterPro" id="IPR015919">
    <property type="entry name" value="Cadherin-like_sf"/>
</dbReference>
<dbReference type="GO" id="GO:0016020">
    <property type="term" value="C:membrane"/>
    <property type="evidence" value="ECO:0007669"/>
    <property type="project" value="InterPro"/>
</dbReference>
<protein>
    <submittedName>
        <fullName evidence="2">Uncharacterized protein</fullName>
    </submittedName>
</protein>
<gene>
    <name evidence="2" type="ORF">WL29_20360</name>
</gene>